<evidence type="ECO:0000259" key="1">
    <source>
        <dbReference type="SMART" id="SM00829"/>
    </source>
</evidence>
<proteinExistence type="predicted"/>
<protein>
    <submittedName>
        <fullName evidence="2">GroES-like protein</fullName>
    </submittedName>
</protein>
<dbReference type="PANTHER" id="PTHR45348:SF2">
    <property type="entry name" value="ZINC-TYPE ALCOHOL DEHYDROGENASE-LIKE PROTEIN C2E1P3.01"/>
    <property type="match status" value="1"/>
</dbReference>
<dbReference type="InterPro" id="IPR020843">
    <property type="entry name" value="ER"/>
</dbReference>
<organism evidence="2 3">
    <name type="scientific">Cristinia sonorae</name>
    <dbReference type="NCBI Taxonomy" id="1940300"/>
    <lineage>
        <taxon>Eukaryota</taxon>
        <taxon>Fungi</taxon>
        <taxon>Dikarya</taxon>
        <taxon>Basidiomycota</taxon>
        <taxon>Agaricomycotina</taxon>
        <taxon>Agaricomycetes</taxon>
        <taxon>Agaricomycetidae</taxon>
        <taxon>Agaricales</taxon>
        <taxon>Pleurotineae</taxon>
        <taxon>Stephanosporaceae</taxon>
        <taxon>Cristinia</taxon>
    </lineage>
</organism>
<dbReference type="OrthoDB" id="3509362at2759"/>
<comment type="caution">
    <text evidence="2">The sequence shown here is derived from an EMBL/GenBank/DDBJ whole genome shotgun (WGS) entry which is preliminary data.</text>
</comment>
<dbReference type="EMBL" id="JAEVFJ010000007">
    <property type="protein sequence ID" value="KAH8103403.1"/>
    <property type="molecule type" value="Genomic_DNA"/>
</dbReference>
<name>A0A8K0USX7_9AGAR</name>
<dbReference type="InterPro" id="IPR011032">
    <property type="entry name" value="GroES-like_sf"/>
</dbReference>
<evidence type="ECO:0000313" key="3">
    <source>
        <dbReference type="Proteomes" id="UP000813824"/>
    </source>
</evidence>
<dbReference type="Gene3D" id="3.40.50.720">
    <property type="entry name" value="NAD(P)-binding Rossmann-like Domain"/>
    <property type="match status" value="1"/>
</dbReference>
<feature type="domain" description="Enoyl reductase (ER)" evidence="1">
    <location>
        <begin position="18"/>
        <end position="349"/>
    </location>
</feature>
<dbReference type="CDD" id="cd08249">
    <property type="entry name" value="enoyl_reductase_like"/>
    <property type="match status" value="1"/>
</dbReference>
<gene>
    <name evidence="2" type="ORF">BXZ70DRAFT_1005823</name>
</gene>
<dbReference type="InterPro" id="IPR013154">
    <property type="entry name" value="ADH-like_N"/>
</dbReference>
<reference evidence="2" key="1">
    <citation type="journal article" date="2021" name="New Phytol.">
        <title>Evolutionary innovations through gain and loss of genes in the ectomycorrhizal Boletales.</title>
        <authorList>
            <person name="Wu G."/>
            <person name="Miyauchi S."/>
            <person name="Morin E."/>
            <person name="Kuo A."/>
            <person name="Drula E."/>
            <person name="Varga T."/>
            <person name="Kohler A."/>
            <person name="Feng B."/>
            <person name="Cao Y."/>
            <person name="Lipzen A."/>
            <person name="Daum C."/>
            <person name="Hundley H."/>
            <person name="Pangilinan J."/>
            <person name="Johnson J."/>
            <person name="Barry K."/>
            <person name="LaButti K."/>
            <person name="Ng V."/>
            <person name="Ahrendt S."/>
            <person name="Min B."/>
            <person name="Choi I.G."/>
            <person name="Park H."/>
            <person name="Plett J.M."/>
            <person name="Magnuson J."/>
            <person name="Spatafora J.W."/>
            <person name="Nagy L.G."/>
            <person name="Henrissat B."/>
            <person name="Grigoriev I.V."/>
            <person name="Yang Z.L."/>
            <person name="Xu J."/>
            <person name="Martin F.M."/>
        </authorList>
    </citation>
    <scope>NUCLEOTIDE SEQUENCE</scope>
    <source>
        <strain evidence="2">KKN 215</strain>
    </source>
</reference>
<evidence type="ECO:0000313" key="2">
    <source>
        <dbReference type="EMBL" id="KAH8103403.1"/>
    </source>
</evidence>
<keyword evidence="3" id="KW-1185">Reference proteome</keyword>
<dbReference type="SUPFAM" id="SSF50129">
    <property type="entry name" value="GroES-like"/>
    <property type="match status" value="1"/>
</dbReference>
<dbReference type="SMART" id="SM00829">
    <property type="entry name" value="PKS_ER"/>
    <property type="match status" value="1"/>
</dbReference>
<dbReference type="InterPro" id="IPR013149">
    <property type="entry name" value="ADH-like_C"/>
</dbReference>
<dbReference type="InterPro" id="IPR047122">
    <property type="entry name" value="Trans-enoyl_RdTase-like"/>
</dbReference>
<dbReference type="Pfam" id="PF08240">
    <property type="entry name" value="ADH_N"/>
    <property type="match status" value="1"/>
</dbReference>
<dbReference type="PANTHER" id="PTHR45348">
    <property type="entry name" value="HYPOTHETICAL OXIDOREDUCTASE (EUROFUNG)"/>
    <property type="match status" value="1"/>
</dbReference>
<dbReference type="InterPro" id="IPR036291">
    <property type="entry name" value="NAD(P)-bd_dom_sf"/>
</dbReference>
<dbReference type="GO" id="GO:0016651">
    <property type="term" value="F:oxidoreductase activity, acting on NAD(P)H"/>
    <property type="evidence" value="ECO:0007669"/>
    <property type="project" value="InterPro"/>
</dbReference>
<accession>A0A8K0USX7</accession>
<dbReference type="SUPFAM" id="SSF51735">
    <property type="entry name" value="NAD(P)-binding Rossmann-fold domains"/>
    <property type="match status" value="1"/>
</dbReference>
<dbReference type="Gene3D" id="3.90.180.10">
    <property type="entry name" value="Medium-chain alcohol dehydrogenases, catalytic domain"/>
    <property type="match status" value="1"/>
</dbReference>
<dbReference type="Pfam" id="PF00107">
    <property type="entry name" value="ADH_zinc_N"/>
    <property type="match status" value="1"/>
</dbReference>
<dbReference type="Proteomes" id="UP000813824">
    <property type="component" value="Unassembled WGS sequence"/>
</dbReference>
<sequence length="352" mass="38128">MTTLTIQVPRMMKAVVTTAEKTIALEEVPVPEIDDDEILVKTTALAQNPTDWKYVKFIGNPSTIVGVDFAGVVVKVGSAVTAPSVGTKVAGFVHGGQYKDRGAFAEYVKTAAELVWEVPESSTSDVEAAAMGCGAWTAVQTLFHPTRLGLVEPPDRTPGEEWVFIYGGSTSVGMYAIQLAHFAGYKVATVASPNHHDLLRSYGADLILDYRDPTAAIAKIKETTGNSIHHALDAVSSPDTQIFTVKTFAPGRAKLLVIVHISPEAQALRPDVEFEHFILYTTHGRAFGTYPARPDDKKHMTRFLKKFPELVKSGALKSNPTKLFEGGLEGISDGFEYMIAGKVSGEKIVYEV</sequence>
<dbReference type="AlphaFoldDB" id="A0A8K0USX7"/>